<sequence length="379" mass="39628">MTRPKPMPAPEPETPVYYAKYDYDAANPDELSIRTGDVLMMVKPDEGDGWCCCRIKSSGVEGMIPVIYLSETNDAAPAEAAEQPAAEPEAAPAPEPEPEPVPAPAPAPAPKPSPVAPKPVLPAPKPQAAKPLPAKPATPTPTSTGAPAKPKFAIPMPAKPMPKPPPEPKHLADVPLPSEAPSLRRQHTPPPEAAVEEAPVVEPIKTPSDAALPKLPFPPGTLLMVDAEGRPVPLTIGADGSIRVPLVHSVIATPIVHAAAPAAHVAPAPAPKPAAPSPAPAPKPAPAPVAPSPAPAPSPAKAPAPSPRPSPSPAAPAAAAERYIPYDQLVETKDGIDLTRKETYLEPEEFKTIFGMDREAFYKLPVWRQKGIKNEKRLF</sequence>
<feature type="region of interest" description="Disordered" evidence="3">
    <location>
        <begin position="266"/>
        <end position="317"/>
    </location>
</feature>
<dbReference type="InterPro" id="IPR003128">
    <property type="entry name" value="Villin_headpiece"/>
</dbReference>
<dbReference type="InterPro" id="IPR036028">
    <property type="entry name" value="SH3-like_dom_sf"/>
</dbReference>
<accession>A0ABQ8UV14</accession>
<reference evidence="6" key="1">
    <citation type="journal article" date="2022" name="bioRxiv">
        <title>Genomics of Preaxostyla Flagellates Illuminates Evolutionary Transitions and the Path Towards Mitochondrial Loss.</title>
        <authorList>
            <person name="Novak L.V.F."/>
            <person name="Treitli S.C."/>
            <person name="Pyrih J."/>
            <person name="Halakuc P."/>
            <person name="Pipaliya S.V."/>
            <person name="Vacek V."/>
            <person name="Brzon O."/>
            <person name="Soukal P."/>
            <person name="Eme L."/>
            <person name="Dacks J.B."/>
            <person name="Karnkowska A."/>
            <person name="Elias M."/>
            <person name="Hampl V."/>
        </authorList>
    </citation>
    <scope>NUCLEOTIDE SEQUENCE</scope>
    <source>
        <strain evidence="6">RCP-MX</strain>
    </source>
</reference>
<name>A0ABQ8UV14_9EUKA</name>
<feature type="compositionally biased region" description="Low complexity" evidence="3">
    <location>
        <begin position="76"/>
        <end position="90"/>
    </location>
</feature>
<dbReference type="Gene3D" id="1.10.950.10">
    <property type="entry name" value="Villin headpiece domain"/>
    <property type="match status" value="1"/>
</dbReference>
<evidence type="ECO:0000256" key="1">
    <source>
        <dbReference type="ARBA" id="ARBA00022443"/>
    </source>
</evidence>
<keyword evidence="7" id="KW-1185">Reference proteome</keyword>
<dbReference type="Proteomes" id="UP001141327">
    <property type="component" value="Unassembled WGS sequence"/>
</dbReference>
<dbReference type="Gene3D" id="2.30.30.40">
    <property type="entry name" value="SH3 Domains"/>
    <property type="match status" value="1"/>
</dbReference>
<dbReference type="PROSITE" id="PS51089">
    <property type="entry name" value="HP"/>
    <property type="match status" value="1"/>
</dbReference>
<feature type="compositionally biased region" description="Pro residues" evidence="3">
    <location>
        <begin position="268"/>
        <end position="314"/>
    </location>
</feature>
<gene>
    <name evidence="6" type="ORF">PAPYR_164</name>
</gene>
<dbReference type="Pfam" id="PF00018">
    <property type="entry name" value="SH3_1"/>
    <property type="match status" value="1"/>
</dbReference>
<comment type="caution">
    <text evidence="6">The sequence shown here is derived from an EMBL/GenBank/DDBJ whole genome shotgun (WGS) entry which is preliminary data.</text>
</comment>
<evidence type="ECO:0000313" key="6">
    <source>
        <dbReference type="EMBL" id="KAJ4462943.1"/>
    </source>
</evidence>
<organism evidence="6 7">
    <name type="scientific">Paratrimastix pyriformis</name>
    <dbReference type="NCBI Taxonomy" id="342808"/>
    <lineage>
        <taxon>Eukaryota</taxon>
        <taxon>Metamonada</taxon>
        <taxon>Preaxostyla</taxon>
        <taxon>Paratrimastigidae</taxon>
        <taxon>Paratrimastix</taxon>
    </lineage>
</organism>
<dbReference type="SMART" id="SM00153">
    <property type="entry name" value="VHP"/>
    <property type="match status" value="1"/>
</dbReference>
<dbReference type="PANTHER" id="PTHR15735:SF21">
    <property type="entry name" value="PROTEIN NERVOUS WRECK"/>
    <property type="match status" value="1"/>
</dbReference>
<keyword evidence="1 2" id="KW-0728">SH3 domain</keyword>
<dbReference type="PANTHER" id="PTHR15735">
    <property type="entry name" value="FCH AND DOUBLE SH3 DOMAINS PROTEIN"/>
    <property type="match status" value="1"/>
</dbReference>
<evidence type="ECO:0000256" key="2">
    <source>
        <dbReference type="PROSITE-ProRule" id="PRU00192"/>
    </source>
</evidence>
<dbReference type="InterPro" id="IPR001452">
    <property type="entry name" value="SH3_domain"/>
</dbReference>
<feature type="compositionally biased region" description="Low complexity" evidence="3">
    <location>
        <begin position="140"/>
        <end position="156"/>
    </location>
</feature>
<evidence type="ECO:0000313" key="7">
    <source>
        <dbReference type="Proteomes" id="UP001141327"/>
    </source>
</evidence>
<protein>
    <submittedName>
        <fullName evidence="6">Uncharacterized protein</fullName>
    </submittedName>
</protein>
<dbReference type="PROSITE" id="PS50002">
    <property type="entry name" value="SH3"/>
    <property type="match status" value="1"/>
</dbReference>
<evidence type="ECO:0000259" key="5">
    <source>
        <dbReference type="PROSITE" id="PS51089"/>
    </source>
</evidence>
<feature type="compositionally biased region" description="Pro residues" evidence="3">
    <location>
        <begin position="91"/>
        <end position="125"/>
    </location>
</feature>
<dbReference type="SMART" id="SM00326">
    <property type="entry name" value="SH3"/>
    <property type="match status" value="1"/>
</dbReference>
<dbReference type="SUPFAM" id="SSF50044">
    <property type="entry name" value="SH3-domain"/>
    <property type="match status" value="1"/>
</dbReference>
<dbReference type="EMBL" id="JAPMOS010000001">
    <property type="protein sequence ID" value="KAJ4462943.1"/>
    <property type="molecule type" value="Genomic_DNA"/>
</dbReference>
<proteinExistence type="predicted"/>
<dbReference type="CDD" id="cd00174">
    <property type="entry name" value="SH3"/>
    <property type="match status" value="1"/>
</dbReference>
<feature type="region of interest" description="Disordered" evidence="3">
    <location>
        <begin position="76"/>
        <end position="214"/>
    </location>
</feature>
<dbReference type="InterPro" id="IPR036886">
    <property type="entry name" value="Villin_headpiece_dom_sf"/>
</dbReference>
<evidence type="ECO:0000256" key="3">
    <source>
        <dbReference type="SAM" id="MobiDB-lite"/>
    </source>
</evidence>
<evidence type="ECO:0000259" key="4">
    <source>
        <dbReference type="PROSITE" id="PS50002"/>
    </source>
</evidence>
<dbReference type="SUPFAM" id="SSF47050">
    <property type="entry name" value="VHP, Villin headpiece domain"/>
    <property type="match status" value="1"/>
</dbReference>
<feature type="domain" description="HP" evidence="5">
    <location>
        <begin position="318"/>
        <end position="379"/>
    </location>
</feature>
<feature type="domain" description="SH3" evidence="4">
    <location>
        <begin position="12"/>
        <end position="74"/>
    </location>
</feature>
<dbReference type="Pfam" id="PF02209">
    <property type="entry name" value="VHP"/>
    <property type="match status" value="1"/>
</dbReference>